<dbReference type="PANTHER" id="PTHR42852">
    <property type="entry name" value="THIOL:DISULFIDE INTERCHANGE PROTEIN DSBE"/>
    <property type="match status" value="1"/>
</dbReference>
<organism evidence="7 8">
    <name type="scientific">Sphingobacterium spiritivorum</name>
    <name type="common">Flavobacterium spiritivorum</name>
    <dbReference type="NCBI Taxonomy" id="258"/>
    <lineage>
        <taxon>Bacteria</taxon>
        <taxon>Pseudomonadati</taxon>
        <taxon>Bacteroidota</taxon>
        <taxon>Sphingobacteriia</taxon>
        <taxon>Sphingobacteriales</taxon>
        <taxon>Sphingobacteriaceae</taxon>
        <taxon>Sphingobacterium</taxon>
    </lineage>
</organism>
<feature type="domain" description="Thioredoxin" evidence="6">
    <location>
        <begin position="316"/>
        <end position="457"/>
    </location>
</feature>
<gene>
    <name evidence="7" type="primary">tlpA_1</name>
    <name evidence="7" type="ORF">NCTC11388_01309</name>
</gene>
<dbReference type="Pfam" id="PF08534">
    <property type="entry name" value="Redoxin"/>
    <property type="match status" value="1"/>
</dbReference>
<protein>
    <submittedName>
        <fullName evidence="7">Cytochrome c biogenesis protein tlpA</fullName>
    </submittedName>
</protein>
<feature type="signal peptide" evidence="5">
    <location>
        <begin position="1"/>
        <end position="19"/>
    </location>
</feature>
<keyword evidence="4" id="KW-0676">Redox-active center</keyword>
<dbReference type="PROSITE" id="PS00194">
    <property type="entry name" value="THIOREDOXIN_1"/>
    <property type="match status" value="1"/>
</dbReference>
<accession>A0A380BP97</accession>
<dbReference type="GO" id="GO:0030313">
    <property type="term" value="C:cell envelope"/>
    <property type="evidence" value="ECO:0007669"/>
    <property type="project" value="UniProtKB-SubCell"/>
</dbReference>
<dbReference type="AlphaFoldDB" id="A0A380BP97"/>
<dbReference type="GO" id="GO:0016491">
    <property type="term" value="F:oxidoreductase activity"/>
    <property type="evidence" value="ECO:0007669"/>
    <property type="project" value="InterPro"/>
</dbReference>
<keyword evidence="5" id="KW-0732">Signal</keyword>
<dbReference type="CDD" id="cd02966">
    <property type="entry name" value="TlpA_like_family"/>
    <property type="match status" value="1"/>
</dbReference>
<dbReference type="RefSeq" id="WP_115169528.1">
    <property type="nucleotide sequence ID" value="NZ_UGYW01000002.1"/>
</dbReference>
<evidence type="ECO:0000256" key="1">
    <source>
        <dbReference type="ARBA" id="ARBA00004196"/>
    </source>
</evidence>
<dbReference type="InterPro" id="IPR013740">
    <property type="entry name" value="Redoxin"/>
</dbReference>
<dbReference type="PROSITE" id="PS51352">
    <property type="entry name" value="THIOREDOXIN_2"/>
    <property type="match status" value="1"/>
</dbReference>
<evidence type="ECO:0000259" key="6">
    <source>
        <dbReference type="PROSITE" id="PS51352"/>
    </source>
</evidence>
<evidence type="ECO:0000256" key="4">
    <source>
        <dbReference type="ARBA" id="ARBA00023284"/>
    </source>
</evidence>
<evidence type="ECO:0000256" key="2">
    <source>
        <dbReference type="ARBA" id="ARBA00022748"/>
    </source>
</evidence>
<dbReference type="InterPro" id="IPR017937">
    <property type="entry name" value="Thioredoxin_CS"/>
</dbReference>
<dbReference type="EMBL" id="UGYW01000002">
    <property type="protein sequence ID" value="SUJ03659.1"/>
    <property type="molecule type" value="Genomic_DNA"/>
</dbReference>
<dbReference type="InterPro" id="IPR036249">
    <property type="entry name" value="Thioredoxin-like_sf"/>
</dbReference>
<dbReference type="InterPro" id="IPR050553">
    <property type="entry name" value="Thioredoxin_ResA/DsbE_sf"/>
</dbReference>
<keyword evidence="2" id="KW-0201">Cytochrome c-type biogenesis</keyword>
<dbReference type="InterPro" id="IPR013766">
    <property type="entry name" value="Thioredoxin_domain"/>
</dbReference>
<sequence>MKKTLLIFISALSGLAAFAQSPVEIKGSLEKEFLKPVKLFKVVEGNAVEIATSTPQGEGRFGFIFYPQYEGLYALGTGNSGSPNDNYKFYFKSGDKLSVRLLDSSYVLTGTENSKENQILTQWHDLVFPLEQKAINFMKVQSTFVDFFPDLESITEKAKGFEQGKSSGNPTFDKHLKGYMNSDLALYATNFLSTPRSAHPATDELSPFYETIKAKDFATTTQLVYENPWGRRLLSGIIMLNMKQEKIKYAQGIQGVKDQFGFLPNDTLKGDAVLDAVSRLKTFEAYKEIMDQYGSLIVTSSQKKRNMDIMSELAQLKAGDAGLNFAYPDPNGKTVKFEDLRGKVVLIDVWATWCGPCKAEIPYLKKLEEEMKGTNLQIVSISVDEAKDKAKWAKMIKDENLGGLQLFASGWGDLAQYYKIKGIPRFMIFDKEGKIVTTDSPRPSNPELKTLLNKILQQ</sequence>
<reference evidence="7 8" key="1">
    <citation type="submission" date="2018-06" db="EMBL/GenBank/DDBJ databases">
        <authorList>
            <consortium name="Pathogen Informatics"/>
            <person name="Doyle S."/>
        </authorList>
    </citation>
    <scope>NUCLEOTIDE SEQUENCE [LARGE SCALE GENOMIC DNA]</scope>
    <source>
        <strain evidence="7 8">NCTC11388</strain>
    </source>
</reference>
<feature type="chain" id="PRO_5016755432" evidence="5">
    <location>
        <begin position="20"/>
        <end position="458"/>
    </location>
</feature>
<dbReference type="Gene3D" id="3.40.30.10">
    <property type="entry name" value="Glutaredoxin"/>
    <property type="match status" value="1"/>
</dbReference>
<comment type="subcellular location">
    <subcellularLocation>
        <location evidence="1">Cell envelope</location>
    </subcellularLocation>
</comment>
<dbReference type="GO" id="GO:0017004">
    <property type="term" value="P:cytochrome complex assembly"/>
    <property type="evidence" value="ECO:0007669"/>
    <property type="project" value="UniProtKB-KW"/>
</dbReference>
<dbReference type="PANTHER" id="PTHR42852:SF6">
    <property type="entry name" value="THIOL:DISULFIDE INTERCHANGE PROTEIN DSBE"/>
    <property type="match status" value="1"/>
</dbReference>
<name>A0A380BP97_SPHSI</name>
<dbReference type="Proteomes" id="UP000254893">
    <property type="component" value="Unassembled WGS sequence"/>
</dbReference>
<evidence type="ECO:0000313" key="8">
    <source>
        <dbReference type="Proteomes" id="UP000254893"/>
    </source>
</evidence>
<evidence type="ECO:0000313" key="7">
    <source>
        <dbReference type="EMBL" id="SUJ03659.1"/>
    </source>
</evidence>
<proteinExistence type="predicted"/>
<evidence type="ECO:0000256" key="5">
    <source>
        <dbReference type="SAM" id="SignalP"/>
    </source>
</evidence>
<keyword evidence="3" id="KW-1015">Disulfide bond</keyword>
<evidence type="ECO:0000256" key="3">
    <source>
        <dbReference type="ARBA" id="ARBA00023157"/>
    </source>
</evidence>
<dbReference type="SUPFAM" id="SSF52833">
    <property type="entry name" value="Thioredoxin-like"/>
    <property type="match status" value="1"/>
</dbReference>